<dbReference type="EMBL" id="JACHKT010000043">
    <property type="protein sequence ID" value="MBB6005389.1"/>
    <property type="molecule type" value="Genomic_DNA"/>
</dbReference>
<sequence>MKLNHFLFLFFFAIVAFSCSDDNPAPVTETKVTVIQSSEWQIDRFTTTTGSVVDPTLFGGNSKLIGELTYVFDKTFTVRSYDKVSKQAQAYGAWKFVENDTKLDINIQGFTGIFEVVSLTKQKMILKNNIVYAGVSVPIHMEFVPFK</sequence>
<name>A0A841EVF2_9BACT</name>
<gene>
    <name evidence="2" type="ORF">HNP25_004063</name>
</gene>
<keyword evidence="3" id="KW-1185">Reference proteome</keyword>
<evidence type="ECO:0008006" key="4">
    <source>
        <dbReference type="Google" id="ProtNLM"/>
    </source>
</evidence>
<dbReference type="AlphaFoldDB" id="A0A841EVF2"/>
<evidence type="ECO:0000313" key="3">
    <source>
        <dbReference type="Proteomes" id="UP000524404"/>
    </source>
</evidence>
<evidence type="ECO:0000256" key="1">
    <source>
        <dbReference type="SAM" id="SignalP"/>
    </source>
</evidence>
<feature type="chain" id="PRO_5032408138" description="Lipocalin-like domain-containing protein" evidence="1">
    <location>
        <begin position="19"/>
        <end position="147"/>
    </location>
</feature>
<dbReference type="RefSeq" id="WP_184137162.1">
    <property type="nucleotide sequence ID" value="NZ_JACHKT010000043.1"/>
</dbReference>
<proteinExistence type="predicted"/>
<feature type="signal peptide" evidence="1">
    <location>
        <begin position="1"/>
        <end position="18"/>
    </location>
</feature>
<evidence type="ECO:0000313" key="2">
    <source>
        <dbReference type="EMBL" id="MBB6005389.1"/>
    </source>
</evidence>
<dbReference type="Proteomes" id="UP000524404">
    <property type="component" value="Unassembled WGS sequence"/>
</dbReference>
<comment type="caution">
    <text evidence="2">The sequence shown here is derived from an EMBL/GenBank/DDBJ whole genome shotgun (WGS) entry which is preliminary data.</text>
</comment>
<dbReference type="PROSITE" id="PS51257">
    <property type="entry name" value="PROKAR_LIPOPROTEIN"/>
    <property type="match status" value="1"/>
</dbReference>
<accession>A0A841EVF2</accession>
<reference evidence="2 3" key="1">
    <citation type="submission" date="2020-08" db="EMBL/GenBank/DDBJ databases">
        <title>Functional genomics of gut bacteria from endangered species of beetles.</title>
        <authorList>
            <person name="Carlos-Shanley C."/>
        </authorList>
    </citation>
    <scope>NUCLEOTIDE SEQUENCE [LARGE SCALE GENOMIC DNA]</scope>
    <source>
        <strain evidence="2 3">S00070</strain>
    </source>
</reference>
<keyword evidence="1" id="KW-0732">Signal</keyword>
<protein>
    <recommendedName>
        <fullName evidence="4">Lipocalin-like domain-containing protein</fullName>
    </recommendedName>
</protein>
<organism evidence="2 3">
    <name type="scientific">Arcicella rosea</name>
    <dbReference type="NCBI Taxonomy" id="502909"/>
    <lineage>
        <taxon>Bacteria</taxon>
        <taxon>Pseudomonadati</taxon>
        <taxon>Bacteroidota</taxon>
        <taxon>Cytophagia</taxon>
        <taxon>Cytophagales</taxon>
        <taxon>Flectobacillaceae</taxon>
        <taxon>Arcicella</taxon>
    </lineage>
</organism>